<protein>
    <submittedName>
        <fullName evidence="1">Uncharacterized protein</fullName>
    </submittedName>
</protein>
<name>A0A2S6HC67_9GAMM</name>
<evidence type="ECO:0000313" key="1">
    <source>
        <dbReference type="EMBL" id="PPK75077.1"/>
    </source>
</evidence>
<evidence type="ECO:0000313" key="2">
    <source>
        <dbReference type="Proteomes" id="UP000240010"/>
    </source>
</evidence>
<dbReference type="RefSeq" id="WP_104429558.1">
    <property type="nucleotide sequence ID" value="NZ_PTIZ01000007.1"/>
</dbReference>
<dbReference type="AlphaFoldDB" id="A0A2S6HC67"/>
<gene>
    <name evidence="1" type="ORF">B0F87_107321</name>
</gene>
<organism evidence="1 2">
    <name type="scientific">Methylobacter tundripaludum</name>
    <dbReference type="NCBI Taxonomy" id="173365"/>
    <lineage>
        <taxon>Bacteria</taxon>
        <taxon>Pseudomonadati</taxon>
        <taxon>Pseudomonadota</taxon>
        <taxon>Gammaproteobacteria</taxon>
        <taxon>Methylococcales</taxon>
        <taxon>Methylococcaceae</taxon>
        <taxon>Methylobacter</taxon>
    </lineage>
</organism>
<proteinExistence type="predicted"/>
<accession>A0A2S6HC67</accession>
<dbReference type="Proteomes" id="UP000240010">
    <property type="component" value="Unassembled WGS sequence"/>
</dbReference>
<comment type="caution">
    <text evidence="1">The sequence shown here is derived from an EMBL/GenBank/DDBJ whole genome shotgun (WGS) entry which is preliminary data.</text>
</comment>
<reference evidence="1 2" key="1">
    <citation type="submission" date="2018-02" db="EMBL/GenBank/DDBJ databases">
        <title>Subsurface microbial communities from deep shales in Ohio and West Virginia, USA.</title>
        <authorList>
            <person name="Wrighton K."/>
        </authorList>
    </citation>
    <scope>NUCLEOTIDE SEQUENCE [LARGE SCALE GENOMIC DNA]</scope>
    <source>
        <strain evidence="1 2">OWC-DMM</strain>
    </source>
</reference>
<sequence>MNMKNVKARFVGRNKPVRAIARTGVSGERLPDFAGNTTARYAWVALFRPTMFLFGMLNDIILEASR</sequence>
<dbReference type="EMBL" id="PTIZ01000007">
    <property type="protein sequence ID" value="PPK75077.1"/>
    <property type="molecule type" value="Genomic_DNA"/>
</dbReference>